<dbReference type="Proteomes" id="UP000694843">
    <property type="component" value="Unplaced"/>
</dbReference>
<keyword evidence="5 8" id="KW-0418">Kinase</keyword>
<evidence type="ECO:0000256" key="8">
    <source>
        <dbReference type="RuleBase" id="RU366032"/>
    </source>
</evidence>
<dbReference type="Pfam" id="PF10436">
    <property type="entry name" value="BCDHK_Adom3"/>
    <property type="match status" value="1"/>
</dbReference>
<dbReference type="Gene3D" id="1.20.140.20">
    <property type="entry name" value="Alpha-ketoacid/pyruvate dehydrogenase kinase, N-terminal domain"/>
    <property type="match status" value="1"/>
</dbReference>
<dbReference type="OMA" id="WSYPPSA"/>
<reference evidence="11" key="1">
    <citation type="submission" date="2025-08" db="UniProtKB">
        <authorList>
            <consortium name="RefSeq"/>
        </authorList>
    </citation>
    <scope>IDENTIFICATION</scope>
    <source>
        <tissue evidence="11">Whole organism</tissue>
    </source>
</reference>
<evidence type="ECO:0000256" key="5">
    <source>
        <dbReference type="ARBA" id="ARBA00022777"/>
    </source>
</evidence>
<dbReference type="GeneID" id="108678411"/>
<dbReference type="GO" id="GO:0010906">
    <property type="term" value="P:regulation of glucose metabolic process"/>
    <property type="evidence" value="ECO:0007669"/>
    <property type="project" value="TreeGrafter"/>
</dbReference>
<dbReference type="GO" id="GO:0005759">
    <property type="term" value="C:mitochondrial matrix"/>
    <property type="evidence" value="ECO:0007669"/>
    <property type="project" value="UniProtKB-SubCell"/>
</dbReference>
<dbReference type="PROSITE" id="PS50109">
    <property type="entry name" value="HIS_KIN"/>
    <property type="match status" value="1"/>
</dbReference>
<dbReference type="EC" id="2.7.11.-" evidence="8"/>
<keyword evidence="3 8" id="KW-0808">Transferase</keyword>
<dbReference type="Gene3D" id="3.30.565.10">
    <property type="entry name" value="Histidine kinase-like ATPase, C-terminal domain"/>
    <property type="match status" value="1"/>
</dbReference>
<organism evidence="10 11">
    <name type="scientific">Hyalella azteca</name>
    <name type="common">Amphipod</name>
    <dbReference type="NCBI Taxonomy" id="294128"/>
    <lineage>
        <taxon>Eukaryota</taxon>
        <taxon>Metazoa</taxon>
        <taxon>Ecdysozoa</taxon>
        <taxon>Arthropoda</taxon>
        <taxon>Crustacea</taxon>
        <taxon>Multicrustacea</taxon>
        <taxon>Malacostraca</taxon>
        <taxon>Eumalacostraca</taxon>
        <taxon>Peracarida</taxon>
        <taxon>Amphipoda</taxon>
        <taxon>Senticaudata</taxon>
        <taxon>Talitrida</taxon>
        <taxon>Talitroidea</taxon>
        <taxon>Hyalellidae</taxon>
        <taxon>Hyalella</taxon>
    </lineage>
</organism>
<feature type="domain" description="Histidine kinase" evidence="9">
    <location>
        <begin position="264"/>
        <end position="412"/>
    </location>
</feature>
<protein>
    <recommendedName>
        <fullName evidence="8">Protein-serine/threonine kinase</fullName>
        <ecNumber evidence="8">2.7.11.-</ecNumber>
    </recommendedName>
</protein>
<keyword evidence="10" id="KW-1185">Reference proteome</keyword>
<evidence type="ECO:0000259" key="9">
    <source>
        <dbReference type="PROSITE" id="PS50109"/>
    </source>
</evidence>
<gene>
    <name evidence="11" type="primary">LOC108678411</name>
</gene>
<keyword evidence="6 8" id="KW-0067">ATP-binding</keyword>
<dbReference type="SUPFAM" id="SSF69012">
    <property type="entry name" value="alpha-ketoacid dehydrogenase kinase, N-terminal domain"/>
    <property type="match status" value="1"/>
</dbReference>
<dbReference type="SUPFAM" id="SSF55874">
    <property type="entry name" value="ATPase domain of HSP90 chaperone/DNA topoisomerase II/histidine kinase"/>
    <property type="match status" value="1"/>
</dbReference>
<dbReference type="InterPro" id="IPR003594">
    <property type="entry name" value="HATPase_dom"/>
</dbReference>
<evidence type="ECO:0000256" key="3">
    <source>
        <dbReference type="ARBA" id="ARBA00022679"/>
    </source>
</evidence>
<keyword evidence="7 8" id="KW-0496">Mitochondrion</keyword>
<dbReference type="RefSeq" id="XP_018022314.1">
    <property type="nucleotide sequence ID" value="XM_018166825.2"/>
</dbReference>
<dbReference type="KEGG" id="hazt:108678411"/>
<comment type="similarity">
    <text evidence="1 8">Belongs to the PDK/BCKDK protein kinase family.</text>
</comment>
<dbReference type="InterPro" id="IPR018955">
    <property type="entry name" value="BCDHK/PDK_N"/>
</dbReference>
<dbReference type="GO" id="GO:0004740">
    <property type="term" value="F:pyruvate dehydrogenase (acetyl-transferring) kinase activity"/>
    <property type="evidence" value="ECO:0007669"/>
    <property type="project" value="TreeGrafter"/>
</dbReference>
<evidence type="ECO:0000313" key="11">
    <source>
        <dbReference type="RefSeq" id="XP_018022314.1"/>
    </source>
</evidence>
<evidence type="ECO:0000256" key="1">
    <source>
        <dbReference type="ARBA" id="ARBA00006155"/>
    </source>
</evidence>
<dbReference type="OrthoDB" id="3264224at2759"/>
<dbReference type="SMART" id="SM00387">
    <property type="entry name" value="HATPase_c"/>
    <property type="match status" value="1"/>
</dbReference>
<keyword evidence="4 8" id="KW-0547">Nucleotide-binding</keyword>
<dbReference type="InterPro" id="IPR036784">
    <property type="entry name" value="AK/P_DHK_N_sf"/>
</dbReference>
<proteinExistence type="inferred from homology"/>
<dbReference type="GO" id="GO:0005524">
    <property type="term" value="F:ATP binding"/>
    <property type="evidence" value="ECO:0007669"/>
    <property type="project" value="UniProtKB-UniRule"/>
</dbReference>
<accession>A0A8B7P821</accession>
<dbReference type="InterPro" id="IPR039028">
    <property type="entry name" value="BCKD/PDK"/>
</dbReference>
<comment type="subcellular location">
    <subcellularLocation>
        <location evidence="8">Mitochondrion matrix</location>
    </subcellularLocation>
</comment>
<name>A0A8B7P821_HYAAZ</name>
<dbReference type="InterPro" id="IPR005467">
    <property type="entry name" value="His_kinase_dom"/>
</dbReference>
<sequence length="420" mass="47455">MLPRCRPFFFQQTTCQCRKELSSTTQQFIEFRGVLSSERERNRTVSSFYNQPAIDAAACKASMRLTPATILYSGKSKDGRHVLKSAQYLQRELPIRIAHRIKDFRNLPFIVGSNPVILGVHELYIRAFNILNSFRPILTDEDEQKYCMKLQELLEDHKDVVSMLAEGFRECRRHVTNQEVVARFLDTTLTSRLSIRMLAQHHLALRDDKPNHVGIINISMPLKDLIERNSKFVTRMAAHKYGRAPTIKMSGHVDATFPYIELPLEYILPELLKNAVRATIENHLEDEEPHLPPIHITIASNEIDFVIRISDRGKGIPHHLMRRVLEYNFTTASSLSESGATSTAAEAGDDGSSAFSDMMEAVNPGPVGGPMHGFGFGLPTSRAYAQYMGGSLKVQTMQGIGTDVYLRLRHINSQGEAFRI</sequence>
<dbReference type="Pfam" id="PF02518">
    <property type="entry name" value="HATPase_c"/>
    <property type="match status" value="1"/>
</dbReference>
<dbReference type="PANTHER" id="PTHR11947:SF20">
    <property type="entry name" value="[3-METHYL-2-OXOBUTANOATE DEHYDROGENASE [LIPOAMIDE]] KINASE, MITOCHONDRIAL"/>
    <property type="match status" value="1"/>
</dbReference>
<evidence type="ECO:0000256" key="7">
    <source>
        <dbReference type="ARBA" id="ARBA00023128"/>
    </source>
</evidence>
<evidence type="ECO:0000256" key="4">
    <source>
        <dbReference type="ARBA" id="ARBA00022741"/>
    </source>
</evidence>
<evidence type="ECO:0000313" key="10">
    <source>
        <dbReference type="Proteomes" id="UP000694843"/>
    </source>
</evidence>
<evidence type="ECO:0000256" key="2">
    <source>
        <dbReference type="ARBA" id="ARBA00022553"/>
    </source>
</evidence>
<dbReference type="InterPro" id="IPR036890">
    <property type="entry name" value="HATPase_C_sf"/>
</dbReference>
<evidence type="ECO:0000256" key="6">
    <source>
        <dbReference type="ARBA" id="ARBA00022840"/>
    </source>
</evidence>
<dbReference type="AlphaFoldDB" id="A0A8B7P821"/>
<keyword evidence="2" id="KW-0597">Phosphoprotein</keyword>
<dbReference type="CDD" id="cd16929">
    <property type="entry name" value="HATPase_PDK-like"/>
    <property type="match status" value="1"/>
</dbReference>
<dbReference type="PANTHER" id="PTHR11947">
    <property type="entry name" value="PYRUVATE DEHYDROGENASE KINASE"/>
    <property type="match status" value="1"/>
</dbReference>